<dbReference type="InterPro" id="IPR014729">
    <property type="entry name" value="Rossmann-like_a/b/a_fold"/>
</dbReference>
<dbReference type="InterPro" id="IPR013155">
    <property type="entry name" value="M/V/L/I-tRNA-synth_anticd-bd"/>
</dbReference>
<dbReference type="NCBIfam" id="TIGR00392">
    <property type="entry name" value="ileS"/>
    <property type="match status" value="1"/>
</dbReference>
<keyword evidence="8 11" id="KW-0030">Aminoacyl-tRNA synthetase</keyword>
<evidence type="ECO:0000256" key="2">
    <source>
        <dbReference type="ARBA" id="ARBA00022598"/>
    </source>
</evidence>
<evidence type="ECO:0000313" key="14">
    <source>
        <dbReference type="EMBL" id="MBM6661853.1"/>
    </source>
</evidence>
<name>A0A939B3A4_9BACT</name>
<comment type="subcellular location">
    <subcellularLocation>
        <location evidence="11">Cytoplasm</location>
    </subcellularLocation>
</comment>
<feature type="short sequence motif" description="'KMSKS' region" evidence="11">
    <location>
        <begin position="739"/>
        <end position="743"/>
    </location>
</feature>
<comment type="catalytic activity">
    <reaction evidence="10 11">
        <text>tRNA(Ile) + L-isoleucine + ATP = L-isoleucyl-tRNA(Ile) + AMP + diphosphate</text>
        <dbReference type="Rhea" id="RHEA:11060"/>
        <dbReference type="Rhea" id="RHEA-COMP:9666"/>
        <dbReference type="Rhea" id="RHEA-COMP:9695"/>
        <dbReference type="ChEBI" id="CHEBI:30616"/>
        <dbReference type="ChEBI" id="CHEBI:33019"/>
        <dbReference type="ChEBI" id="CHEBI:58045"/>
        <dbReference type="ChEBI" id="CHEBI:78442"/>
        <dbReference type="ChEBI" id="CHEBI:78528"/>
        <dbReference type="ChEBI" id="CHEBI:456215"/>
        <dbReference type="EC" id="6.1.1.5"/>
    </reaction>
</comment>
<dbReference type="InterPro" id="IPR002301">
    <property type="entry name" value="Ile-tRNA-ligase"/>
</dbReference>
<dbReference type="Pfam" id="PF00133">
    <property type="entry name" value="tRNA-synt_1"/>
    <property type="match status" value="1"/>
</dbReference>
<dbReference type="CDD" id="cd00818">
    <property type="entry name" value="IleRS_core"/>
    <property type="match status" value="1"/>
</dbReference>
<dbReference type="InterPro" id="IPR033709">
    <property type="entry name" value="Anticodon_Ile_ABEc"/>
</dbReference>
<proteinExistence type="inferred from homology"/>
<keyword evidence="6 11" id="KW-0067">ATP-binding</keyword>
<comment type="subunit">
    <text evidence="11">Monomer.</text>
</comment>
<dbReference type="Gene3D" id="1.10.730.10">
    <property type="entry name" value="Isoleucyl-tRNA Synthetase, Domain 1"/>
    <property type="match status" value="1"/>
</dbReference>
<reference evidence="14 15" key="1">
    <citation type="journal article" date="2021" name="Sci. Rep.">
        <title>The distribution of antibiotic resistance genes in chicken gut microbiota commensals.</title>
        <authorList>
            <person name="Juricova H."/>
            <person name="Matiasovicova J."/>
            <person name="Kubasova T."/>
            <person name="Cejkova D."/>
            <person name="Rychlik I."/>
        </authorList>
    </citation>
    <scope>NUCLEOTIDE SEQUENCE [LARGE SCALE GENOMIC DNA]</scope>
    <source>
        <strain evidence="14 15">An819</strain>
    </source>
</reference>
<dbReference type="Pfam" id="PF08264">
    <property type="entry name" value="Anticodon_1"/>
    <property type="match status" value="1"/>
</dbReference>
<comment type="domain">
    <text evidence="11">IleRS has two distinct active sites: one for aminoacylation and one for editing. The misactivated valine is translocated from the active site to the editing site, which sterically excludes the correctly activated isoleucine. The single editing site contains two valyl binding pockets, one specific for each substrate (Val-AMP or Val-tRNA(Ile)).</text>
</comment>
<keyword evidence="1 11" id="KW-0963">Cytoplasm</keyword>
<dbReference type="RefSeq" id="WP_205109689.1">
    <property type="nucleotide sequence ID" value="NZ_JACJJL010000013.1"/>
</dbReference>
<accession>A0A939B3A4</accession>
<dbReference type="AlphaFoldDB" id="A0A939B3A4"/>
<dbReference type="InterPro" id="IPR002300">
    <property type="entry name" value="aa-tRNA-synth_Ia"/>
</dbReference>
<evidence type="ECO:0000256" key="1">
    <source>
        <dbReference type="ARBA" id="ARBA00022490"/>
    </source>
</evidence>
<organism evidence="14 15">
    <name type="scientific">Marseilla massiliensis</name>
    <dbReference type="NCBI Taxonomy" id="1841864"/>
    <lineage>
        <taxon>Bacteria</taxon>
        <taxon>Pseudomonadati</taxon>
        <taxon>Bacteroidota</taxon>
        <taxon>Bacteroidia</taxon>
        <taxon>Bacteroidales</taxon>
        <taxon>Prevotellaceae</taxon>
        <taxon>Marseilla</taxon>
    </lineage>
</organism>
<dbReference type="InterPro" id="IPR009080">
    <property type="entry name" value="tRNAsynth_Ia_anticodon-bd"/>
</dbReference>
<evidence type="ECO:0000259" key="12">
    <source>
        <dbReference type="Pfam" id="PF00133"/>
    </source>
</evidence>
<evidence type="ECO:0000256" key="5">
    <source>
        <dbReference type="ARBA" id="ARBA00022833"/>
    </source>
</evidence>
<comment type="cofactor">
    <cofactor evidence="11">
        <name>Zn(2+)</name>
        <dbReference type="ChEBI" id="CHEBI:29105"/>
    </cofactor>
</comment>
<dbReference type="GO" id="GO:0008270">
    <property type="term" value="F:zinc ion binding"/>
    <property type="evidence" value="ECO:0007669"/>
    <property type="project" value="UniProtKB-UniRule"/>
</dbReference>
<dbReference type="HAMAP" id="MF_02003">
    <property type="entry name" value="Ile_tRNA_synth_type2"/>
    <property type="match status" value="1"/>
</dbReference>
<feature type="short sequence motif" description="'HIGH' region" evidence="11">
    <location>
        <begin position="50"/>
        <end position="60"/>
    </location>
</feature>
<dbReference type="FunFam" id="3.40.50.620:FF:000205">
    <property type="entry name" value="Isoleucine--tRNA ligase"/>
    <property type="match status" value="1"/>
</dbReference>
<comment type="caution">
    <text evidence="14">The sequence shown here is derived from an EMBL/GenBank/DDBJ whole genome shotgun (WGS) entry which is preliminary data.</text>
</comment>
<dbReference type="EC" id="6.1.1.5" evidence="11"/>
<feature type="binding site" evidence="11">
    <location>
        <position position="742"/>
    </location>
    <ligand>
        <name>ATP</name>
        <dbReference type="ChEBI" id="CHEBI:30616"/>
    </ligand>
</feature>
<keyword evidence="15" id="KW-1185">Reference proteome</keyword>
<dbReference type="GO" id="GO:0002161">
    <property type="term" value="F:aminoacyl-tRNA deacylase activity"/>
    <property type="evidence" value="ECO:0007669"/>
    <property type="project" value="InterPro"/>
</dbReference>
<evidence type="ECO:0000313" key="15">
    <source>
        <dbReference type="Proteomes" id="UP000764045"/>
    </source>
</evidence>
<evidence type="ECO:0000259" key="13">
    <source>
        <dbReference type="Pfam" id="PF08264"/>
    </source>
</evidence>
<evidence type="ECO:0000256" key="11">
    <source>
        <dbReference type="HAMAP-Rule" id="MF_02003"/>
    </source>
</evidence>
<evidence type="ECO:0000256" key="4">
    <source>
        <dbReference type="ARBA" id="ARBA00022741"/>
    </source>
</evidence>
<evidence type="ECO:0000256" key="9">
    <source>
        <dbReference type="ARBA" id="ARBA00025217"/>
    </source>
</evidence>
<keyword evidence="7 11" id="KW-0648">Protein biosynthesis</keyword>
<evidence type="ECO:0000256" key="8">
    <source>
        <dbReference type="ARBA" id="ARBA00023146"/>
    </source>
</evidence>
<dbReference type="SUPFAM" id="SSF52374">
    <property type="entry name" value="Nucleotidylyl transferase"/>
    <property type="match status" value="1"/>
</dbReference>
<dbReference type="CDD" id="cd07961">
    <property type="entry name" value="Anticodon_Ia_Ile_ABEc"/>
    <property type="match status" value="1"/>
</dbReference>
<feature type="domain" description="Methionyl/Valyl/Leucyl/Isoleucyl-tRNA synthetase anticodon-binding" evidence="13">
    <location>
        <begin position="826"/>
        <end position="978"/>
    </location>
</feature>
<dbReference type="GO" id="GO:0004822">
    <property type="term" value="F:isoleucine-tRNA ligase activity"/>
    <property type="evidence" value="ECO:0007669"/>
    <property type="project" value="UniProtKB-UniRule"/>
</dbReference>
<comment type="function">
    <text evidence="9 11">Catalyzes the attachment of isoleucine to tRNA(Ile). As IleRS can inadvertently accommodate and process structurally similar amino acids such as valine, to avoid such errors it has two additional distinct tRNA(Ile)-dependent editing activities. One activity is designated as 'pretransfer' editing and involves the hydrolysis of activated Val-AMP. The other activity is designated 'posttransfer' editing and involves deacylation of mischarged Val-tRNA(Ile).</text>
</comment>
<dbReference type="GO" id="GO:0000049">
    <property type="term" value="F:tRNA binding"/>
    <property type="evidence" value="ECO:0007669"/>
    <property type="project" value="InterPro"/>
</dbReference>
<dbReference type="PANTHER" id="PTHR42780:SF1">
    <property type="entry name" value="ISOLEUCINE--TRNA LIGASE, CYTOPLASMIC"/>
    <property type="match status" value="1"/>
</dbReference>
<dbReference type="SUPFAM" id="SSF50677">
    <property type="entry name" value="ValRS/IleRS/LeuRS editing domain"/>
    <property type="match status" value="1"/>
</dbReference>
<dbReference type="PRINTS" id="PR00984">
    <property type="entry name" value="TRNASYNTHILE"/>
</dbReference>
<comment type="similarity">
    <text evidence="11">Belongs to the class-I aminoacyl-tRNA synthetase family. IleS type 2 subfamily.</text>
</comment>
<dbReference type="InterPro" id="IPR009008">
    <property type="entry name" value="Val/Leu/Ile-tRNA-synth_edit"/>
</dbReference>
<dbReference type="GO" id="GO:0005524">
    <property type="term" value="F:ATP binding"/>
    <property type="evidence" value="ECO:0007669"/>
    <property type="project" value="UniProtKB-UniRule"/>
</dbReference>
<dbReference type="InterPro" id="IPR023586">
    <property type="entry name" value="Ile-tRNA-ligase_type2"/>
</dbReference>
<keyword evidence="3 11" id="KW-0479">Metal-binding</keyword>
<dbReference type="Proteomes" id="UP000764045">
    <property type="component" value="Unassembled WGS sequence"/>
</dbReference>
<dbReference type="GO" id="GO:0005737">
    <property type="term" value="C:cytoplasm"/>
    <property type="evidence" value="ECO:0007669"/>
    <property type="project" value="UniProtKB-SubCell"/>
</dbReference>
<dbReference type="EMBL" id="JACJJL010000013">
    <property type="protein sequence ID" value="MBM6661853.1"/>
    <property type="molecule type" value="Genomic_DNA"/>
</dbReference>
<dbReference type="PANTHER" id="PTHR42780">
    <property type="entry name" value="SOLEUCYL-TRNA SYNTHETASE"/>
    <property type="match status" value="1"/>
</dbReference>
<evidence type="ECO:0000256" key="3">
    <source>
        <dbReference type="ARBA" id="ARBA00022723"/>
    </source>
</evidence>
<gene>
    <name evidence="11" type="primary">ileS</name>
    <name evidence="14" type="ORF">H6B30_08860</name>
</gene>
<dbReference type="Gene3D" id="3.90.740.10">
    <property type="entry name" value="Valyl/Leucyl/Isoleucyl-tRNA synthetase, editing domain"/>
    <property type="match status" value="1"/>
</dbReference>
<dbReference type="Pfam" id="PF19302">
    <property type="entry name" value="DUF5915"/>
    <property type="match status" value="1"/>
</dbReference>
<dbReference type="GO" id="GO:0006428">
    <property type="term" value="P:isoleucyl-tRNA aminoacylation"/>
    <property type="evidence" value="ECO:0007669"/>
    <property type="project" value="UniProtKB-UniRule"/>
</dbReference>
<evidence type="ECO:0000256" key="10">
    <source>
        <dbReference type="ARBA" id="ARBA00048359"/>
    </source>
</evidence>
<keyword evidence="2 11" id="KW-0436">Ligase</keyword>
<dbReference type="Gene3D" id="3.40.50.620">
    <property type="entry name" value="HUPs"/>
    <property type="match status" value="2"/>
</dbReference>
<feature type="domain" description="Aminoacyl-tRNA synthetase class Ia" evidence="12">
    <location>
        <begin position="20"/>
        <end position="778"/>
    </location>
</feature>
<evidence type="ECO:0000256" key="7">
    <source>
        <dbReference type="ARBA" id="ARBA00022917"/>
    </source>
</evidence>
<protein>
    <recommendedName>
        <fullName evidence="11">Isoleucine--tRNA ligase</fullName>
        <ecNumber evidence="11">6.1.1.5</ecNumber>
    </recommendedName>
    <alternativeName>
        <fullName evidence="11">Isoleucyl-tRNA synthetase</fullName>
        <shortName evidence="11">IleRS</shortName>
    </alternativeName>
</protein>
<sequence length="1188" mass="135439">MAKKFAEHTGLNLTQVNKDILEKWDENDVFHKSVDEREGCPQFIFFEGPPSANGHPGIHHVLARSIKDTFNRYKTMKGYQVHRKAGWDTHGLPVELGVEKELGITKADIDNKQSDKYISVEDYNHKCRENVMKFTAEWRRLTEEMGYFVDLDNPYITYDNKYMETLWWLLKQLHNKGLLYKGYTIQPYSPAAGTGLSSHELNQPGCYRDVKDTTTTALFKVVNPRNEWTEWGEAFFAAWTTTPWTLPSNTALCVGPTFKYVAVQTYNPYNDAPITVIMAEECLATYLSPEGKDRPMEDYRHGDKVVPYRIVGTYTGSELVGIKYEQLMPWVKPCQKVGEHAPAFVNDYASEHPDKVFESENGKERYVELGDMAFRVIAGDYVTTEDGTGIVHIAPTFGADDAHVAAAAHIPALFLINKKGETRPMVDLEGKYYNIDELDANFVGNCVDIEAYGHHAGDYVKNAYKPEFNVGGKYDEKAASKAEDLNIVICMEMKQAGTAFRIEKQVHNYPHCWRTDKPILYYPLDSWFIRSTAGKERMVELNKTINWQPESTGTGRFGNWLENLNDWNLSRSRFWGTPLPIWRDEDGEEKCIGSLQELYDEMELAVEAGVMKSNPFKDNGFVPGDYSKENYDRIDIHRPYVDNIVLVSSTGKPMKRESDLIDVWFDSGSMPYAQIHYPFENKELIDKKLAFPADFINEGVDQTRGWFFTLHAIATLVFDSVAFKNVISTGLVLDAKGNKMSKHVGNVINPFEMIEKYGADPVRFYMMTNSEPWDNLKFSPEGVDEVRRKFFGTLYNTYSFFSLYANVDCFDYSQPDVDLCDRPEIDRWILSVLHSLIKNVTAELDGYDPTKAGRMIDSFVNDDLSNWFVRLNRKRFWGKEMSRDKLSAYQTLYTCLETVARLLAPFAPFYADQLYLDLIAVTKRDNVCSVHLARFPEADERFIDKELEARMGLAQKITSMVLALRRKVNIKVRQPLQEIMIPAVDNEQRKHIEAVKDLILNEVNVKDLKFAEGSSVLVKKVKCNFRTMGKKYGKLMKDIAAAMGTLSQDDIARLESEGYLELSVAGQSVNIDVADVEVISEDIPGWLVSNDGNVTVALEVELTDELRNEGLARELINRIQNLRKDNGLEITDRINVFISPDTRIEASVGEYSDYIRTQVLADGITLAPNDGAEFDLDDLKANIKVEKV</sequence>
<keyword evidence="5 11" id="KW-0862">Zinc</keyword>
<dbReference type="SUPFAM" id="SSF47323">
    <property type="entry name" value="Anticodon-binding domain of a subclass of class I aminoacyl-tRNA synthetases"/>
    <property type="match status" value="1"/>
</dbReference>
<evidence type="ECO:0000256" key="6">
    <source>
        <dbReference type="ARBA" id="ARBA00022840"/>
    </source>
</evidence>
<keyword evidence="4 11" id="KW-0547">Nucleotide-binding</keyword>